<accession>A0AA39WZ80</accession>
<protein>
    <recommendedName>
        <fullName evidence="1">SET domain-containing protein</fullName>
    </recommendedName>
</protein>
<comment type="caution">
    <text evidence="2">The sequence shown here is derived from an EMBL/GenBank/DDBJ whole genome shotgun (WGS) entry which is preliminary data.</text>
</comment>
<dbReference type="CDD" id="cd20071">
    <property type="entry name" value="SET_SMYD"/>
    <property type="match status" value="1"/>
</dbReference>
<evidence type="ECO:0000259" key="1">
    <source>
        <dbReference type="PROSITE" id="PS50280"/>
    </source>
</evidence>
<dbReference type="InterPro" id="IPR011990">
    <property type="entry name" value="TPR-like_helical_dom_sf"/>
</dbReference>
<gene>
    <name evidence="2" type="ORF">B0T14DRAFT_195653</name>
</gene>
<evidence type="ECO:0000313" key="3">
    <source>
        <dbReference type="Proteomes" id="UP001175000"/>
    </source>
</evidence>
<dbReference type="EMBL" id="JAULSU010000003">
    <property type="protein sequence ID" value="KAK0624359.1"/>
    <property type="molecule type" value="Genomic_DNA"/>
</dbReference>
<name>A0AA39WZ80_9PEZI</name>
<reference evidence="2" key="1">
    <citation type="submission" date="2023-06" db="EMBL/GenBank/DDBJ databases">
        <title>Genome-scale phylogeny and comparative genomics of the fungal order Sordariales.</title>
        <authorList>
            <consortium name="Lawrence Berkeley National Laboratory"/>
            <person name="Hensen N."/>
            <person name="Bonometti L."/>
            <person name="Westerberg I."/>
            <person name="Brannstrom I.O."/>
            <person name="Guillou S."/>
            <person name="Cros-Aarteil S."/>
            <person name="Calhoun S."/>
            <person name="Haridas S."/>
            <person name="Kuo A."/>
            <person name="Mondo S."/>
            <person name="Pangilinan J."/>
            <person name="Riley R."/>
            <person name="Labutti K."/>
            <person name="Andreopoulos B."/>
            <person name="Lipzen A."/>
            <person name="Chen C."/>
            <person name="Yanf M."/>
            <person name="Daum C."/>
            <person name="Ng V."/>
            <person name="Clum A."/>
            <person name="Steindorff A."/>
            <person name="Ohm R."/>
            <person name="Martin F."/>
            <person name="Silar P."/>
            <person name="Natvig D."/>
            <person name="Lalanne C."/>
            <person name="Gautier V."/>
            <person name="Ament-Velasquez S.L."/>
            <person name="Kruys A."/>
            <person name="Hutchinson M.I."/>
            <person name="Powell A.J."/>
            <person name="Barry K."/>
            <person name="Miller A.N."/>
            <person name="Grigoriev I.V."/>
            <person name="Debuchy R."/>
            <person name="Gladieux P."/>
            <person name="Thoren M.H."/>
            <person name="Johannesson H."/>
        </authorList>
    </citation>
    <scope>NUCLEOTIDE SEQUENCE</scope>
    <source>
        <strain evidence="2">CBS 606.72</strain>
    </source>
</reference>
<dbReference type="InterPro" id="IPR053209">
    <property type="entry name" value="Gramillin-biosynth_MTr"/>
</dbReference>
<dbReference type="PANTHER" id="PTHR47643:SF2">
    <property type="entry name" value="TPR DOMAIN PROTEIN (AFU_ORTHOLOGUE AFUA_5G12710)"/>
    <property type="match status" value="1"/>
</dbReference>
<feature type="domain" description="SET" evidence="1">
    <location>
        <begin position="355"/>
        <end position="551"/>
    </location>
</feature>
<sequence>MDRHDVTELPQYFENLKRQKQLLRDAQSRRGQRPALRPRMETILQFTMRAMANDANGIGSATAGGMQYIASSFVPSSYPPCVTPFSELTKTPLRGLVLETHHRGSYLLVRCATRQDSMTAIMAIVEDESGDVVLLQLYHQEQANDPVENILEEGMILVVKEPYLKVTSDGGFGLRVDHVSDIEFLSPDDDRIPRVWQGTSSSRTALAWKTEGNDFFGQAKYRAAIRAYTGGLDSSPSLDEAHAITLNRSLAFIKRKAFEQALSDIDAAAEITNPTEKALFRKAQALYGLQMFRDCCQVLKQLCLAYPDNKSAKSEFARAISRHSEETQGRYDFRKMYAGAAKLRPPHLDNATHIGPVAIKDSTISPGGRGLFTTKPVSAGDLLFCEKAFAHAHASEAAGTTSRAPAVTLLVDTNSDRVTMGTEQELTNMIIRKLHDNPSLASTVTSLHHGSYQPVEQTSVDNRPIIDTFLVRRIIALNSFGCPLNSRQSHLSLATKPKTESAFYSSGIWPKASHLNHTCTSNAHRSFIGDMMIARATRNLPAGTELTWWYHPPPVEPVPYLEHQKVLLRTWGFMCKCALCRDLRNTPESVITKRKRLLAEFRTLVPTREGGQTRSLVAGRLVGVEALKKAEGVVERTAATYKKPAVEVPRLAVAGLLLVLAREWDERGKPLEVARFALAALEAYGFVVDGGNLATGVGGETLVVKVWGVMVDNVIDCWIFLRKAYQMVAPELVAVAGGYAKVAYRVCIGEDETFDETYGRFG</sequence>
<dbReference type="Pfam" id="PF00856">
    <property type="entry name" value="SET"/>
    <property type="match status" value="1"/>
</dbReference>
<evidence type="ECO:0000313" key="2">
    <source>
        <dbReference type="EMBL" id="KAK0624359.1"/>
    </source>
</evidence>
<organism evidence="2 3">
    <name type="scientific">Immersiella caudata</name>
    <dbReference type="NCBI Taxonomy" id="314043"/>
    <lineage>
        <taxon>Eukaryota</taxon>
        <taxon>Fungi</taxon>
        <taxon>Dikarya</taxon>
        <taxon>Ascomycota</taxon>
        <taxon>Pezizomycotina</taxon>
        <taxon>Sordariomycetes</taxon>
        <taxon>Sordariomycetidae</taxon>
        <taxon>Sordariales</taxon>
        <taxon>Lasiosphaeriaceae</taxon>
        <taxon>Immersiella</taxon>
    </lineage>
</organism>
<dbReference type="InterPro" id="IPR046341">
    <property type="entry name" value="SET_dom_sf"/>
</dbReference>
<dbReference type="Gene3D" id="1.25.40.10">
    <property type="entry name" value="Tetratricopeptide repeat domain"/>
    <property type="match status" value="1"/>
</dbReference>
<proteinExistence type="predicted"/>
<dbReference type="AlphaFoldDB" id="A0AA39WZ80"/>
<dbReference type="PANTHER" id="PTHR47643">
    <property type="entry name" value="TPR DOMAIN PROTEIN (AFU_ORTHOLOGUE AFUA_5G12710)"/>
    <property type="match status" value="1"/>
</dbReference>
<dbReference type="SUPFAM" id="SSF82199">
    <property type="entry name" value="SET domain"/>
    <property type="match status" value="1"/>
</dbReference>
<keyword evidence="3" id="KW-1185">Reference proteome</keyword>
<dbReference type="SUPFAM" id="SSF48452">
    <property type="entry name" value="TPR-like"/>
    <property type="match status" value="1"/>
</dbReference>
<dbReference type="Proteomes" id="UP001175000">
    <property type="component" value="Unassembled WGS sequence"/>
</dbReference>
<dbReference type="Gene3D" id="2.170.270.10">
    <property type="entry name" value="SET domain"/>
    <property type="match status" value="1"/>
</dbReference>
<dbReference type="InterPro" id="IPR001214">
    <property type="entry name" value="SET_dom"/>
</dbReference>
<dbReference type="PROSITE" id="PS50280">
    <property type="entry name" value="SET"/>
    <property type="match status" value="1"/>
</dbReference>